<evidence type="ECO:0000256" key="2">
    <source>
        <dbReference type="SAM" id="Phobius"/>
    </source>
</evidence>
<feature type="transmembrane region" description="Helical" evidence="2">
    <location>
        <begin position="50"/>
        <end position="72"/>
    </location>
</feature>
<feature type="transmembrane region" description="Helical" evidence="2">
    <location>
        <begin position="131"/>
        <end position="152"/>
    </location>
</feature>
<gene>
    <name evidence="4" type="ORF">GLP40_06960</name>
</gene>
<dbReference type="Proteomes" id="UP000432464">
    <property type="component" value="Unassembled WGS sequence"/>
</dbReference>
<name>A0A6I3KTZ4_9NOCA</name>
<feature type="region of interest" description="Disordered" evidence="1">
    <location>
        <begin position="1"/>
        <end position="42"/>
    </location>
</feature>
<dbReference type="SMART" id="SM00014">
    <property type="entry name" value="acidPPc"/>
    <property type="match status" value="1"/>
</dbReference>
<reference evidence="4 5" key="1">
    <citation type="submission" date="2019-11" db="EMBL/GenBank/DDBJ databases">
        <title>Nocardia sp. nov. CT2-14 isolated from soil.</title>
        <authorList>
            <person name="Kanchanasin P."/>
            <person name="Tanasupawat S."/>
            <person name="Yuki M."/>
            <person name="Kudo T."/>
        </authorList>
    </citation>
    <scope>NUCLEOTIDE SEQUENCE [LARGE SCALE GENOMIC DNA]</scope>
    <source>
        <strain evidence="4 5">CT2-14</strain>
    </source>
</reference>
<dbReference type="PANTHER" id="PTHR14969">
    <property type="entry name" value="SPHINGOSINE-1-PHOSPHATE PHOSPHOHYDROLASE"/>
    <property type="match status" value="1"/>
</dbReference>
<dbReference type="InterPro" id="IPR036938">
    <property type="entry name" value="PAP2/HPO_sf"/>
</dbReference>
<protein>
    <submittedName>
        <fullName evidence="4">Phosphatase PAP2 family protein</fullName>
    </submittedName>
</protein>
<dbReference type="CDD" id="cd03392">
    <property type="entry name" value="PAP2_like_2"/>
    <property type="match status" value="1"/>
</dbReference>
<dbReference type="AlphaFoldDB" id="A0A6I3KTZ4"/>
<dbReference type="Gene3D" id="1.20.144.10">
    <property type="entry name" value="Phosphatidic acid phosphatase type 2/haloperoxidase"/>
    <property type="match status" value="2"/>
</dbReference>
<evidence type="ECO:0000259" key="3">
    <source>
        <dbReference type="SMART" id="SM00014"/>
    </source>
</evidence>
<dbReference type="Pfam" id="PF01569">
    <property type="entry name" value="PAP2"/>
    <property type="match status" value="1"/>
</dbReference>
<dbReference type="SUPFAM" id="SSF48317">
    <property type="entry name" value="Acid phosphatase/Vanadium-dependent haloperoxidase"/>
    <property type="match status" value="1"/>
</dbReference>
<feature type="transmembrane region" description="Helical" evidence="2">
    <location>
        <begin position="172"/>
        <end position="194"/>
    </location>
</feature>
<evidence type="ECO:0000313" key="5">
    <source>
        <dbReference type="Proteomes" id="UP000432464"/>
    </source>
</evidence>
<feature type="transmembrane region" description="Helical" evidence="2">
    <location>
        <begin position="201"/>
        <end position="223"/>
    </location>
</feature>
<evidence type="ECO:0000313" key="4">
    <source>
        <dbReference type="EMBL" id="MTE12516.1"/>
    </source>
</evidence>
<feature type="transmembrane region" description="Helical" evidence="2">
    <location>
        <begin position="101"/>
        <end position="124"/>
    </location>
</feature>
<dbReference type="PANTHER" id="PTHR14969:SF13">
    <property type="entry name" value="AT30094P"/>
    <property type="match status" value="1"/>
</dbReference>
<feature type="domain" description="Phosphatidic acid phosphatase type 2/haloperoxidase" evidence="3">
    <location>
        <begin position="132"/>
        <end position="244"/>
    </location>
</feature>
<organism evidence="4 5">
    <name type="scientific">Nocardia aurantiaca</name>
    <dbReference type="NCBI Taxonomy" id="2675850"/>
    <lineage>
        <taxon>Bacteria</taxon>
        <taxon>Bacillati</taxon>
        <taxon>Actinomycetota</taxon>
        <taxon>Actinomycetes</taxon>
        <taxon>Mycobacteriales</taxon>
        <taxon>Nocardiaceae</taxon>
        <taxon>Nocardia</taxon>
    </lineage>
</organism>
<comment type="caution">
    <text evidence="4">The sequence shown here is derived from an EMBL/GenBank/DDBJ whole genome shotgun (WGS) entry which is preliminary data.</text>
</comment>
<accession>A0A6I3KTZ4</accession>
<keyword evidence="5" id="KW-1185">Reference proteome</keyword>
<dbReference type="InterPro" id="IPR000326">
    <property type="entry name" value="PAP2/HPO"/>
</dbReference>
<evidence type="ECO:0000256" key="1">
    <source>
        <dbReference type="SAM" id="MobiDB-lite"/>
    </source>
</evidence>
<keyword evidence="2" id="KW-0812">Transmembrane</keyword>
<keyword evidence="2" id="KW-1133">Transmembrane helix</keyword>
<feature type="transmembrane region" description="Helical" evidence="2">
    <location>
        <begin position="229"/>
        <end position="246"/>
    </location>
</feature>
<keyword evidence="2" id="KW-0472">Membrane</keyword>
<dbReference type="EMBL" id="WMBB01000003">
    <property type="protein sequence ID" value="MTE12516.1"/>
    <property type="molecule type" value="Genomic_DNA"/>
</dbReference>
<proteinExistence type="predicted"/>
<sequence>MPDPAVRPGTGLSTCSQRHRGNLGDMLSTPSAQKEAPTAKPPARLHDHTLTGMLVALALAVAIVVITCAVVWCSGPAGPDSTWLQWFIDQRTSTWTTLAKAVSTAGDTTSVAIYSILGCVLLAWRKYWEQAVLIAVAAAGAGLLVFVGKLLIGRDRPPVIDHLVTETNHSYPSGHALGSTVAVGILVAVVLPTLSRRVTRVLVISLAALFVVAVGLSRLYLGVHWPTDVLAGWLIGACWLTLCLTLRSHTRRITERIPVALR</sequence>